<accession>A0A0E9PSX8</accession>
<protein>
    <submittedName>
        <fullName evidence="1">Uncharacterized protein</fullName>
    </submittedName>
</protein>
<sequence length="37" mass="4248">MQGQFTQDTQVSLLMLWLPRSQKRLTCLTTCASGEFK</sequence>
<reference evidence="1" key="2">
    <citation type="journal article" date="2015" name="Fish Shellfish Immunol.">
        <title>Early steps in the European eel (Anguilla anguilla)-Vibrio vulnificus interaction in the gills: Role of the RtxA13 toxin.</title>
        <authorList>
            <person name="Callol A."/>
            <person name="Pajuelo D."/>
            <person name="Ebbesson L."/>
            <person name="Teles M."/>
            <person name="MacKenzie S."/>
            <person name="Amaro C."/>
        </authorList>
    </citation>
    <scope>NUCLEOTIDE SEQUENCE</scope>
</reference>
<dbReference type="AlphaFoldDB" id="A0A0E9PSX8"/>
<name>A0A0E9PSX8_ANGAN</name>
<organism evidence="1">
    <name type="scientific">Anguilla anguilla</name>
    <name type="common">European freshwater eel</name>
    <name type="synonym">Muraena anguilla</name>
    <dbReference type="NCBI Taxonomy" id="7936"/>
    <lineage>
        <taxon>Eukaryota</taxon>
        <taxon>Metazoa</taxon>
        <taxon>Chordata</taxon>
        <taxon>Craniata</taxon>
        <taxon>Vertebrata</taxon>
        <taxon>Euteleostomi</taxon>
        <taxon>Actinopterygii</taxon>
        <taxon>Neopterygii</taxon>
        <taxon>Teleostei</taxon>
        <taxon>Anguilliformes</taxon>
        <taxon>Anguillidae</taxon>
        <taxon>Anguilla</taxon>
    </lineage>
</organism>
<proteinExistence type="predicted"/>
<reference evidence="1" key="1">
    <citation type="submission" date="2014-11" db="EMBL/GenBank/DDBJ databases">
        <authorList>
            <person name="Amaro Gonzalez C."/>
        </authorList>
    </citation>
    <scope>NUCLEOTIDE SEQUENCE</scope>
</reference>
<dbReference type="EMBL" id="GBXM01100968">
    <property type="protein sequence ID" value="JAH07609.1"/>
    <property type="molecule type" value="Transcribed_RNA"/>
</dbReference>
<evidence type="ECO:0000313" key="1">
    <source>
        <dbReference type="EMBL" id="JAH07609.1"/>
    </source>
</evidence>